<organism evidence="2 3">
    <name type="scientific">Mixta intestinalis</name>
    <dbReference type="NCBI Taxonomy" id="1615494"/>
    <lineage>
        <taxon>Bacteria</taxon>
        <taxon>Pseudomonadati</taxon>
        <taxon>Pseudomonadota</taxon>
        <taxon>Gammaproteobacteria</taxon>
        <taxon>Enterobacterales</taxon>
        <taxon>Erwiniaceae</taxon>
        <taxon>Mixta</taxon>
    </lineage>
</organism>
<dbReference type="PANTHER" id="PTHR13696:SF99">
    <property type="entry name" value="COBYRINIC ACID AC-DIAMIDE SYNTHASE"/>
    <property type="match status" value="1"/>
</dbReference>
<dbReference type="InterPro" id="IPR025669">
    <property type="entry name" value="AAA_dom"/>
</dbReference>
<dbReference type="SUPFAM" id="SSF52540">
    <property type="entry name" value="P-loop containing nucleoside triphosphate hydrolases"/>
    <property type="match status" value="1"/>
</dbReference>
<protein>
    <submittedName>
        <fullName evidence="2">Tyrosine-protein kinase YwqD</fullName>
        <ecNumber evidence="2">2.7.10.2</ecNumber>
    </submittedName>
</protein>
<name>A0A6P1Q489_9GAMM</name>
<gene>
    <name evidence="2" type="primary">ywqD</name>
    <name evidence="2" type="ORF">C7M51_02983</name>
</gene>
<dbReference type="KEGG" id="mint:C7M51_02983"/>
<dbReference type="GO" id="GO:0004715">
    <property type="term" value="F:non-membrane spanning protein tyrosine kinase activity"/>
    <property type="evidence" value="ECO:0007669"/>
    <property type="project" value="UniProtKB-EC"/>
</dbReference>
<dbReference type="EMBL" id="CP028271">
    <property type="protein sequence ID" value="QHM72665.1"/>
    <property type="molecule type" value="Genomic_DNA"/>
</dbReference>
<dbReference type="InterPro" id="IPR027417">
    <property type="entry name" value="P-loop_NTPase"/>
</dbReference>
<feature type="domain" description="AAA" evidence="1">
    <location>
        <begin position="31"/>
        <end position="171"/>
    </location>
</feature>
<evidence type="ECO:0000259" key="1">
    <source>
        <dbReference type="Pfam" id="PF13614"/>
    </source>
</evidence>
<dbReference type="Gene3D" id="3.40.50.300">
    <property type="entry name" value="P-loop containing nucleotide triphosphate hydrolases"/>
    <property type="match status" value="1"/>
</dbReference>
<sequence length="319" mass="35348">MKTFPVISPKGGEGKSIPADFAPDFWMPKTKILPVISPKGGEGKSTFAAYLAGFLADAGLKVLLIDADWSQPTASSIFPLTKEAPFGLYELLMQTVPDPLQAISLSAIDNLEVLYSNDPDELLPTAMLHAADGRLRLRNILLHPFFSRYDAVIVDSKGATGVMTELSVLSSTGNVLGIVKPILPDVREFIRGSLHMFARLKTYENYGIRLPDISILVNCFENTLLDREAMNSLSKIISEKLYDSSVLGGRNIFSLLNTCIEQLDIYKLGHVKSQPVHRLEYKTRRKGPAAADTMHGLACELFPEWKVLFDNVLPRRERV</sequence>
<evidence type="ECO:0000313" key="2">
    <source>
        <dbReference type="EMBL" id="QHM72665.1"/>
    </source>
</evidence>
<dbReference type="Proteomes" id="UP000464053">
    <property type="component" value="Chromosome"/>
</dbReference>
<evidence type="ECO:0000313" key="3">
    <source>
        <dbReference type="Proteomes" id="UP000464053"/>
    </source>
</evidence>
<keyword evidence="2" id="KW-0418">Kinase</keyword>
<keyword evidence="3" id="KW-1185">Reference proteome</keyword>
<accession>A0A6P1Q489</accession>
<dbReference type="Pfam" id="PF13614">
    <property type="entry name" value="AAA_31"/>
    <property type="match status" value="1"/>
</dbReference>
<proteinExistence type="predicted"/>
<dbReference type="AlphaFoldDB" id="A0A6P1Q489"/>
<dbReference type="PANTHER" id="PTHR13696">
    <property type="entry name" value="P-LOOP CONTAINING NUCLEOSIDE TRIPHOSPHATE HYDROLASE"/>
    <property type="match status" value="1"/>
</dbReference>
<dbReference type="EC" id="2.7.10.2" evidence="2"/>
<keyword evidence="2" id="KW-0808">Transferase</keyword>
<dbReference type="InterPro" id="IPR050678">
    <property type="entry name" value="DNA_Partitioning_ATPase"/>
</dbReference>
<reference evidence="2 3" key="1">
    <citation type="submission" date="2018-03" db="EMBL/GenBank/DDBJ databases">
        <title>Pantoea intestinalis SRCM103226 isolated form the mealworm.</title>
        <authorList>
            <person name="Jeong D.-Y."/>
            <person name="Kim J.W."/>
        </authorList>
    </citation>
    <scope>NUCLEOTIDE SEQUENCE [LARGE SCALE GENOMIC DNA]</scope>
    <source>
        <strain evidence="2 3">SRCM103226</strain>
    </source>
</reference>